<evidence type="ECO:0000313" key="1">
    <source>
        <dbReference type="EMBL" id="CBW76824.1"/>
    </source>
</evidence>
<sequence>MQACRWTMCNVRPASLHGLAATLLREQHALRDDAATKERQGAVSAGLA</sequence>
<evidence type="ECO:0000313" key="2">
    <source>
        <dbReference type="Proteomes" id="UP000007437"/>
    </source>
</evidence>
<accession>E5AUQ0</accession>
<dbReference type="AlphaFoldDB" id="E5AUQ0"/>
<protein>
    <submittedName>
        <fullName evidence="1">Uncharacterized protein</fullName>
    </submittedName>
</protein>
<geneLocation type="plasmid" evidence="1 2">
    <name>pBRH01</name>
</geneLocation>
<dbReference type="KEGG" id="brh:RBRH_00309"/>
<proteinExistence type="predicted"/>
<dbReference type="Proteomes" id="UP000007437">
    <property type="component" value="Plasmid pBRH01"/>
</dbReference>
<dbReference type="HOGENOM" id="CLU_3150503_0_0_4"/>
<organism evidence="1 2">
    <name type="scientific">Mycetohabitans rhizoxinica (strain DSM 19002 / CIP 109453 / HKI 454)</name>
    <name type="common">Paraburkholderia rhizoxinica</name>
    <dbReference type="NCBI Taxonomy" id="882378"/>
    <lineage>
        <taxon>Bacteria</taxon>
        <taxon>Pseudomonadati</taxon>
        <taxon>Pseudomonadota</taxon>
        <taxon>Betaproteobacteria</taxon>
        <taxon>Burkholderiales</taxon>
        <taxon>Burkholderiaceae</taxon>
        <taxon>Mycetohabitans</taxon>
    </lineage>
</organism>
<keyword evidence="1" id="KW-0614">Plasmid</keyword>
<name>E5AUQ0_MYCRK</name>
<dbReference type="EMBL" id="FR687360">
    <property type="protein sequence ID" value="CBW76824.1"/>
    <property type="molecule type" value="Genomic_DNA"/>
</dbReference>
<gene>
    <name evidence="1" type="ordered locus">RBRH_00309</name>
</gene>
<reference evidence="1 2" key="1">
    <citation type="journal article" date="2011" name="J. Bacteriol.">
        <title>Complete genome sequence of Burkholderia rhizoxinica, an endosymbiont of Rhizopus microsporus.</title>
        <authorList>
            <person name="Lackner G."/>
            <person name="Moebius N."/>
            <person name="Partida-Martinez L."/>
            <person name="Hertweck C."/>
        </authorList>
    </citation>
    <scope>NUCLEOTIDE SEQUENCE [LARGE SCALE GENOMIC DNA]</scope>
    <source>
        <strain evidence="2">DSM 19002 / CIP 109453 / HKI 454</strain>
        <plasmid evidence="1 2">pBRH01</plasmid>
    </source>
</reference>